<protein>
    <recommendedName>
        <fullName evidence="1">Peptidase S74 domain-containing protein</fullName>
    </recommendedName>
</protein>
<dbReference type="InterPro" id="IPR044914">
    <property type="entry name" value="Endosialidase_C_dom_sf"/>
</dbReference>
<evidence type="ECO:0000259" key="1">
    <source>
        <dbReference type="PROSITE" id="PS51688"/>
    </source>
</evidence>
<dbReference type="RefSeq" id="WP_295320378.1">
    <property type="nucleotide sequence ID" value="NZ_LT598653.1"/>
</dbReference>
<evidence type="ECO:0000313" key="2">
    <source>
        <dbReference type="EMBL" id="SBV33950.1"/>
    </source>
</evidence>
<dbReference type="Gene3D" id="4.10.1090.10">
    <property type="entry name" value="Endosialidase, domain 4"/>
    <property type="match status" value="1"/>
</dbReference>
<organism evidence="2">
    <name type="scientific">uncultured Sphingopyxis sp</name>
    <dbReference type="NCBI Taxonomy" id="310581"/>
    <lineage>
        <taxon>Bacteria</taxon>
        <taxon>Pseudomonadati</taxon>
        <taxon>Pseudomonadota</taxon>
        <taxon>Alphaproteobacteria</taxon>
        <taxon>Sphingomonadales</taxon>
        <taxon>Sphingomonadaceae</taxon>
        <taxon>Sphingopyxis</taxon>
        <taxon>environmental samples</taxon>
    </lineage>
</organism>
<dbReference type="KEGG" id="sphu:SPPYR_2830"/>
<dbReference type="AlphaFoldDB" id="A0A1Y5PVG0"/>
<dbReference type="Pfam" id="PF13884">
    <property type="entry name" value="Peptidase_S74"/>
    <property type="match status" value="1"/>
</dbReference>
<accession>A0A1Y5PVG0</accession>
<dbReference type="CDD" id="cd10144">
    <property type="entry name" value="Peptidase_S74_CIMCD"/>
    <property type="match status" value="1"/>
</dbReference>
<dbReference type="InterPro" id="IPR030392">
    <property type="entry name" value="S74_ICA"/>
</dbReference>
<reference evidence="2" key="1">
    <citation type="submission" date="2016-03" db="EMBL/GenBank/DDBJ databases">
        <authorList>
            <person name="Ploux O."/>
        </authorList>
    </citation>
    <scope>NUCLEOTIDE SEQUENCE</scope>
    <source>
        <strain evidence="2">UC10</strain>
    </source>
</reference>
<name>A0A1Y5PVG0_9SPHN</name>
<dbReference type="InterPro" id="IPR036388">
    <property type="entry name" value="WH-like_DNA-bd_sf"/>
</dbReference>
<gene>
    <name evidence="2" type="ORF">SPPYR_2830</name>
</gene>
<sequence length="548" mass="55475">MPTPFFADLVRELAQEGGTGPLTPTGAVPGHRRFAGAVPPGVSFHYAVAGIAHPDQWEVGTGRIDGGGRLLRDVVAASSADGATVDFAAGLKTIALTVGADWFAARDTAAAALAGEVAGLGSELAGLSGALDAKQPLSTTHGSADAADAADMMTVRRGAGWVNVPLSSLAFRGADGRYALDGALGVQRTVDGDMAAIGKEGGQRLHIFASADTIGLFNVADAGTGRDGLRIVDGAVACDIAASEVARLDAGGLKLGAGQLHAPDGSAANPALTFGNDLDTGIYRITGNNLGIAAGGAERFRVNTSGVSVSGNFLAEASANRRIRVVDAAHNTLTNLAAAITFSRGSDIGELAAVMATGNGGIAVAGREGVSLCAGGGSTYSATVEIMRVTGTDMRPAADDTYDLGAASSRFDDVYATNGTIQTSDAREKSWRGAPGEAELRAARRIAGELGFYQWNSAVAAKGADSARLHFGVRAQAVWAIMADEGLIAPLAEGVAPSSRYAFLCFDQWDGAGEGGAAGDRFGIRSDQLALFLIAAQDARLAALEAAA</sequence>
<dbReference type="Gene3D" id="1.10.10.10">
    <property type="entry name" value="Winged helix-like DNA-binding domain superfamily/Winged helix DNA-binding domain"/>
    <property type="match status" value="1"/>
</dbReference>
<feature type="domain" description="Peptidase S74" evidence="1">
    <location>
        <begin position="424"/>
        <end position="548"/>
    </location>
</feature>
<dbReference type="PROSITE" id="PS51688">
    <property type="entry name" value="ICA"/>
    <property type="match status" value="1"/>
</dbReference>
<dbReference type="EMBL" id="LT598653">
    <property type="protein sequence ID" value="SBV33950.1"/>
    <property type="molecule type" value="Genomic_DNA"/>
</dbReference>
<proteinExistence type="predicted"/>